<evidence type="ECO:0000313" key="2">
    <source>
        <dbReference type="EMBL" id="GIY45759.1"/>
    </source>
</evidence>
<sequence length="104" mass="11073">MEASPLLVLLQHVSICSQPDVPLTERVSCCVPQPSSDSLSPETFLDHVQREISRVFIQLGRAAEPHHPPLFCGGGPSTSATKSDSGSIDIHVSKSSELTGRPIA</sequence>
<dbReference type="Proteomes" id="UP001054837">
    <property type="component" value="Unassembled WGS sequence"/>
</dbReference>
<organism evidence="2 3">
    <name type="scientific">Caerostris darwini</name>
    <dbReference type="NCBI Taxonomy" id="1538125"/>
    <lineage>
        <taxon>Eukaryota</taxon>
        <taxon>Metazoa</taxon>
        <taxon>Ecdysozoa</taxon>
        <taxon>Arthropoda</taxon>
        <taxon>Chelicerata</taxon>
        <taxon>Arachnida</taxon>
        <taxon>Araneae</taxon>
        <taxon>Araneomorphae</taxon>
        <taxon>Entelegynae</taxon>
        <taxon>Araneoidea</taxon>
        <taxon>Araneidae</taxon>
        <taxon>Caerostris</taxon>
    </lineage>
</organism>
<evidence type="ECO:0000256" key="1">
    <source>
        <dbReference type="SAM" id="MobiDB-lite"/>
    </source>
</evidence>
<protein>
    <submittedName>
        <fullName evidence="2">Uncharacterized protein</fullName>
    </submittedName>
</protein>
<reference evidence="2 3" key="1">
    <citation type="submission" date="2021-06" db="EMBL/GenBank/DDBJ databases">
        <title>Caerostris darwini draft genome.</title>
        <authorList>
            <person name="Kono N."/>
            <person name="Arakawa K."/>
        </authorList>
    </citation>
    <scope>NUCLEOTIDE SEQUENCE [LARGE SCALE GENOMIC DNA]</scope>
</reference>
<dbReference type="EMBL" id="BPLQ01009658">
    <property type="protein sequence ID" value="GIY45759.1"/>
    <property type="molecule type" value="Genomic_DNA"/>
</dbReference>
<accession>A0AAV4TKM3</accession>
<gene>
    <name evidence="2" type="ORF">CDAR_543971</name>
</gene>
<keyword evidence="3" id="KW-1185">Reference proteome</keyword>
<dbReference type="AlphaFoldDB" id="A0AAV4TKM3"/>
<feature type="region of interest" description="Disordered" evidence="1">
    <location>
        <begin position="67"/>
        <end position="104"/>
    </location>
</feature>
<name>A0AAV4TKM3_9ARAC</name>
<feature type="compositionally biased region" description="Polar residues" evidence="1">
    <location>
        <begin position="77"/>
        <end position="86"/>
    </location>
</feature>
<proteinExistence type="predicted"/>
<comment type="caution">
    <text evidence="2">The sequence shown here is derived from an EMBL/GenBank/DDBJ whole genome shotgun (WGS) entry which is preliminary data.</text>
</comment>
<evidence type="ECO:0000313" key="3">
    <source>
        <dbReference type="Proteomes" id="UP001054837"/>
    </source>
</evidence>